<dbReference type="InterPro" id="IPR003476">
    <property type="entry name" value="Glyco_hydro_42"/>
</dbReference>
<evidence type="ECO:0000259" key="11">
    <source>
        <dbReference type="Pfam" id="PF08532"/>
    </source>
</evidence>
<evidence type="ECO:0000256" key="4">
    <source>
        <dbReference type="ARBA" id="ARBA00022801"/>
    </source>
</evidence>
<dbReference type="CDD" id="cd03143">
    <property type="entry name" value="A4_beta-galactosidase_middle_domain"/>
    <property type="match status" value="1"/>
</dbReference>
<feature type="domain" description="Glycoside hydrolase family 42 N-terminal" evidence="10">
    <location>
        <begin position="14"/>
        <end position="383"/>
    </location>
</feature>
<evidence type="ECO:0000256" key="3">
    <source>
        <dbReference type="ARBA" id="ARBA00012756"/>
    </source>
</evidence>
<sequence length="671" mass="75863">MQHPLPGHILYGGDYNPEQWSEDVWLEDMRLMKLANVNMVSINIFSWALLEPRPEHYHFEQLDRIMDLLHEHGIAADLATATASPPTWMSRLYPSMLPVTREGVRMSHGSRQHYCPNSPDFRRKSAALVQRLAERYAQHPALKMWHLNNEYGCHTSQCYCDNCAEAFRVWLQERYNSLEELNTVWGTNFWSQRYYEWGDILPPRVSPAQNNPGQTLDYWRFMNDSLLGCYRIEEDILRAVTPNVPLTTNLMVAFKPVDAYDWARHMDIVSFDMYPAHGTDPAWNALHHDLMRSAKGGRPHMVMEQSPSQVNWQPQNPHKRPGQMRLHSLQGVAHGADGILFFQWRQSKTGAEMFHSAVITHEGDEHNRIFKQAAQVGAELAKLSASVAGASTQSDVAILLDWDNWWAVEYLPGPSNRLKYMEIVGRYYHAFHQQNISIDIVKPDSDLSKYKVAVAPLLYMLSPGAADNLENFVSKGGTLLTSFFSGIVDENNHVALGGYPGMLRKLLGIHVEEFDPLTPAMHNQVVIKEGALAGSYPAELWGELVHLEGAQALGTFTDDYYADQPALTVNHFGSGNAYYLATQSSQQFLDRLAQEICQQAGVQPLLSLGSEIEVTRRVTSSGDNIYFLLNHQQQDQQVTLPGGTYTSLLDGETVKDQLTIPAMDVVILQAR</sequence>
<dbReference type="InterPro" id="IPR013780">
    <property type="entry name" value="Glyco_hydro_b"/>
</dbReference>
<evidence type="ECO:0000256" key="2">
    <source>
        <dbReference type="ARBA" id="ARBA00005940"/>
    </source>
</evidence>
<dbReference type="Proteomes" id="UP000287224">
    <property type="component" value="Unassembled WGS sequence"/>
</dbReference>
<keyword evidence="9" id="KW-0862">Zinc</keyword>
<dbReference type="InterPro" id="IPR013739">
    <property type="entry name" value="Beta_galactosidase_C"/>
</dbReference>
<evidence type="ECO:0000256" key="7">
    <source>
        <dbReference type="PIRSR" id="PIRSR001084-1"/>
    </source>
</evidence>
<evidence type="ECO:0000256" key="1">
    <source>
        <dbReference type="ARBA" id="ARBA00001412"/>
    </source>
</evidence>
<feature type="binding site" evidence="9">
    <location>
        <position position="158"/>
    </location>
    <ligand>
        <name>Zn(2+)</name>
        <dbReference type="ChEBI" id="CHEBI:29105"/>
    </ligand>
</feature>
<keyword evidence="9" id="KW-0479">Metal-binding</keyword>
<evidence type="ECO:0000256" key="6">
    <source>
        <dbReference type="PIRNR" id="PIRNR001084"/>
    </source>
</evidence>
<feature type="binding site" evidence="8">
    <location>
        <position position="149"/>
    </location>
    <ligand>
        <name>substrate</name>
    </ligand>
</feature>
<name>A0A401Z864_9CHLR</name>
<dbReference type="GO" id="GO:0009341">
    <property type="term" value="C:beta-galactosidase complex"/>
    <property type="evidence" value="ECO:0007669"/>
    <property type="project" value="InterPro"/>
</dbReference>
<proteinExistence type="inferred from homology"/>
<dbReference type="Gene3D" id="3.40.50.880">
    <property type="match status" value="1"/>
</dbReference>
<dbReference type="InterPro" id="IPR013738">
    <property type="entry name" value="Beta_galactosidase_Trimer"/>
</dbReference>
<dbReference type="PIRSF" id="PIRSF001084">
    <property type="entry name" value="B-galactosidase"/>
    <property type="match status" value="1"/>
</dbReference>
<feature type="domain" description="Beta-galactosidase trimerisation" evidence="11">
    <location>
        <begin position="395"/>
        <end position="602"/>
    </location>
</feature>
<feature type="binding site" evidence="9">
    <location>
        <position position="160"/>
    </location>
    <ligand>
        <name>Zn(2+)</name>
        <dbReference type="ChEBI" id="CHEBI:29105"/>
    </ligand>
</feature>
<dbReference type="Pfam" id="PF02449">
    <property type="entry name" value="Glyco_hydro_42"/>
    <property type="match status" value="1"/>
</dbReference>
<comment type="catalytic activity">
    <reaction evidence="1 6">
        <text>Hydrolysis of terminal non-reducing beta-D-galactose residues in beta-D-galactosides.</text>
        <dbReference type="EC" id="3.2.1.23"/>
    </reaction>
</comment>
<dbReference type="GO" id="GO:0004565">
    <property type="term" value="F:beta-galactosidase activity"/>
    <property type="evidence" value="ECO:0007669"/>
    <property type="project" value="UniProtKB-EC"/>
</dbReference>
<dbReference type="Gene3D" id="2.60.40.1180">
    <property type="entry name" value="Golgi alpha-mannosidase II"/>
    <property type="match status" value="1"/>
</dbReference>
<dbReference type="SUPFAM" id="SSF51445">
    <property type="entry name" value="(Trans)glycosidases"/>
    <property type="match status" value="1"/>
</dbReference>
<comment type="caution">
    <text evidence="13">The sequence shown here is derived from an EMBL/GenBank/DDBJ whole genome shotgun (WGS) entry which is preliminary data.</text>
</comment>
<feature type="active site" description="Proton donor" evidence="7">
    <location>
        <position position="150"/>
    </location>
</feature>
<evidence type="ECO:0000313" key="13">
    <source>
        <dbReference type="EMBL" id="GCE03060.1"/>
    </source>
</evidence>
<feature type="active site" description="Nucleophile" evidence="7">
    <location>
        <position position="304"/>
    </location>
</feature>
<dbReference type="GO" id="GO:0046872">
    <property type="term" value="F:metal ion binding"/>
    <property type="evidence" value="ECO:0007669"/>
    <property type="project" value="UniProtKB-KW"/>
</dbReference>
<feature type="binding site" evidence="8">
    <location>
        <position position="111"/>
    </location>
    <ligand>
        <name>substrate</name>
    </ligand>
</feature>
<dbReference type="InterPro" id="IPR029062">
    <property type="entry name" value="Class_I_gatase-like"/>
</dbReference>
<keyword evidence="14" id="KW-1185">Reference proteome</keyword>
<dbReference type="Gene3D" id="3.20.20.80">
    <property type="entry name" value="Glycosidases"/>
    <property type="match status" value="1"/>
</dbReference>
<protein>
    <recommendedName>
        <fullName evidence="3 6">Beta-galactosidase</fullName>
        <shortName evidence="6">Beta-gal</shortName>
        <ecNumber evidence="3 6">3.2.1.23</ecNumber>
    </recommendedName>
</protein>
<reference evidence="14" key="1">
    <citation type="submission" date="2018-12" db="EMBL/GenBank/DDBJ databases">
        <title>Tengunoibacter tsumagoiensis gen. nov., sp. nov., Dictyobacter kobayashii sp. nov., D. alpinus sp. nov., and D. joshuensis sp. nov. and description of Dictyobacteraceae fam. nov. within the order Ktedonobacterales isolated from Tengu-no-mugimeshi.</title>
        <authorList>
            <person name="Wang C.M."/>
            <person name="Zheng Y."/>
            <person name="Sakai Y."/>
            <person name="Toyoda A."/>
            <person name="Minakuchi Y."/>
            <person name="Abe K."/>
            <person name="Yokota A."/>
            <person name="Yabe S."/>
        </authorList>
    </citation>
    <scope>NUCLEOTIDE SEQUENCE [LARGE SCALE GENOMIC DNA]</scope>
    <source>
        <strain evidence="14">S-27</strain>
    </source>
</reference>
<evidence type="ECO:0000259" key="12">
    <source>
        <dbReference type="Pfam" id="PF08533"/>
    </source>
</evidence>
<evidence type="ECO:0000256" key="5">
    <source>
        <dbReference type="ARBA" id="ARBA00023295"/>
    </source>
</evidence>
<dbReference type="SUPFAM" id="SSF52317">
    <property type="entry name" value="Class I glutamine amidotransferase-like"/>
    <property type="match status" value="1"/>
</dbReference>
<comment type="similarity">
    <text evidence="2 6">Belongs to the glycosyl hydrolase 42 family.</text>
</comment>
<gene>
    <name evidence="13" type="ORF">KDAU_03890</name>
</gene>
<evidence type="ECO:0000259" key="10">
    <source>
        <dbReference type="Pfam" id="PF02449"/>
    </source>
</evidence>
<keyword evidence="4 6" id="KW-0378">Hydrolase</keyword>
<evidence type="ECO:0000256" key="8">
    <source>
        <dbReference type="PIRSR" id="PIRSR001084-2"/>
    </source>
</evidence>
<dbReference type="Pfam" id="PF08533">
    <property type="entry name" value="Glyco_hydro_42C"/>
    <property type="match status" value="1"/>
</dbReference>
<feature type="binding site" evidence="9">
    <location>
        <position position="115"/>
    </location>
    <ligand>
        <name>Zn(2+)</name>
        <dbReference type="ChEBI" id="CHEBI:29105"/>
    </ligand>
</feature>
<dbReference type="InterPro" id="IPR017853">
    <property type="entry name" value="GH"/>
</dbReference>
<feature type="domain" description="Beta-galactosidase C-terminal" evidence="12">
    <location>
        <begin position="612"/>
        <end position="669"/>
    </location>
</feature>
<dbReference type="OrthoDB" id="9800974at2"/>
<feature type="binding site" evidence="9">
    <location>
        <position position="163"/>
    </location>
    <ligand>
        <name>Zn(2+)</name>
        <dbReference type="ChEBI" id="CHEBI:29105"/>
    </ligand>
</feature>
<organism evidence="13 14">
    <name type="scientific">Dictyobacter aurantiacus</name>
    <dbReference type="NCBI Taxonomy" id="1936993"/>
    <lineage>
        <taxon>Bacteria</taxon>
        <taxon>Bacillati</taxon>
        <taxon>Chloroflexota</taxon>
        <taxon>Ktedonobacteria</taxon>
        <taxon>Ktedonobacterales</taxon>
        <taxon>Dictyobacteraceae</taxon>
        <taxon>Dictyobacter</taxon>
    </lineage>
</organism>
<dbReference type="PANTHER" id="PTHR36447">
    <property type="entry name" value="BETA-GALACTOSIDASE GANA"/>
    <property type="match status" value="1"/>
</dbReference>
<dbReference type="RefSeq" id="WP_126594379.1">
    <property type="nucleotide sequence ID" value="NZ_BIFQ01000001.1"/>
</dbReference>
<dbReference type="InterPro" id="IPR013529">
    <property type="entry name" value="Glyco_hydro_42_N"/>
</dbReference>
<dbReference type="AlphaFoldDB" id="A0A401Z864"/>
<dbReference type="EC" id="3.2.1.23" evidence="3 6"/>
<dbReference type="EMBL" id="BIFQ01000001">
    <property type="protein sequence ID" value="GCE03060.1"/>
    <property type="molecule type" value="Genomic_DNA"/>
</dbReference>
<accession>A0A401Z864</accession>
<evidence type="ECO:0000313" key="14">
    <source>
        <dbReference type="Proteomes" id="UP000287224"/>
    </source>
</evidence>
<dbReference type="PANTHER" id="PTHR36447:SF1">
    <property type="entry name" value="BETA-GALACTOSIDASE GANA"/>
    <property type="match status" value="1"/>
</dbReference>
<evidence type="ECO:0000256" key="9">
    <source>
        <dbReference type="PIRSR" id="PIRSR001084-3"/>
    </source>
</evidence>
<keyword evidence="5 6" id="KW-0326">Glycosidase</keyword>
<feature type="binding site" evidence="8">
    <location>
        <position position="312"/>
    </location>
    <ligand>
        <name>substrate</name>
    </ligand>
</feature>
<dbReference type="Pfam" id="PF08532">
    <property type="entry name" value="Glyco_hydro_42M"/>
    <property type="match status" value="1"/>
</dbReference>
<dbReference type="GO" id="GO:0006012">
    <property type="term" value="P:galactose metabolic process"/>
    <property type="evidence" value="ECO:0007669"/>
    <property type="project" value="InterPro"/>
</dbReference>